<gene>
    <name evidence="1" type="ORF">LCGC14_2239380</name>
</gene>
<proteinExistence type="predicted"/>
<evidence type="ECO:0000313" key="1">
    <source>
        <dbReference type="EMBL" id="KKL57037.1"/>
    </source>
</evidence>
<comment type="caution">
    <text evidence="1">The sequence shown here is derived from an EMBL/GenBank/DDBJ whole genome shotgun (WGS) entry which is preliminary data.</text>
</comment>
<sequence>PKDAIDFLTEHHEYDLHYGGER</sequence>
<feature type="non-terminal residue" evidence="1">
    <location>
        <position position="1"/>
    </location>
</feature>
<name>A0A0F9G0W0_9ZZZZ</name>
<accession>A0A0F9G0W0</accession>
<reference evidence="1" key="1">
    <citation type="journal article" date="2015" name="Nature">
        <title>Complex archaea that bridge the gap between prokaryotes and eukaryotes.</title>
        <authorList>
            <person name="Spang A."/>
            <person name="Saw J.H."/>
            <person name="Jorgensen S.L."/>
            <person name="Zaremba-Niedzwiedzka K."/>
            <person name="Martijn J."/>
            <person name="Lind A.E."/>
            <person name="van Eijk R."/>
            <person name="Schleper C."/>
            <person name="Guy L."/>
            <person name="Ettema T.J."/>
        </authorList>
    </citation>
    <scope>NUCLEOTIDE SEQUENCE</scope>
</reference>
<protein>
    <submittedName>
        <fullName evidence="1">Uncharacterized protein</fullName>
    </submittedName>
</protein>
<dbReference type="EMBL" id="LAZR01030298">
    <property type="protein sequence ID" value="KKL57037.1"/>
    <property type="molecule type" value="Genomic_DNA"/>
</dbReference>
<organism evidence="1">
    <name type="scientific">marine sediment metagenome</name>
    <dbReference type="NCBI Taxonomy" id="412755"/>
    <lineage>
        <taxon>unclassified sequences</taxon>
        <taxon>metagenomes</taxon>
        <taxon>ecological metagenomes</taxon>
    </lineage>
</organism>
<dbReference type="AlphaFoldDB" id="A0A0F9G0W0"/>